<dbReference type="GeneID" id="64601393"/>
<evidence type="ECO:0000313" key="2">
    <source>
        <dbReference type="Proteomes" id="UP000719766"/>
    </source>
</evidence>
<accession>A0A9P7ACF7</accession>
<dbReference type="OrthoDB" id="265717at2759"/>
<name>A0A9P7ACF7_9AGAM</name>
<dbReference type="EMBL" id="JABBWE010000091">
    <property type="protein sequence ID" value="KAG1786568.1"/>
    <property type="molecule type" value="Genomic_DNA"/>
</dbReference>
<keyword evidence="2" id="KW-1185">Reference proteome</keyword>
<dbReference type="Proteomes" id="UP000719766">
    <property type="component" value="Unassembled WGS sequence"/>
</dbReference>
<evidence type="ECO:0000313" key="1">
    <source>
        <dbReference type="EMBL" id="KAG1786568.1"/>
    </source>
</evidence>
<dbReference type="AlphaFoldDB" id="A0A9P7ACF7"/>
<proteinExistence type="predicted"/>
<protein>
    <submittedName>
        <fullName evidence="1">Uncharacterized protein</fullName>
    </submittedName>
</protein>
<organism evidence="1 2">
    <name type="scientific">Suillus plorans</name>
    <dbReference type="NCBI Taxonomy" id="116603"/>
    <lineage>
        <taxon>Eukaryota</taxon>
        <taxon>Fungi</taxon>
        <taxon>Dikarya</taxon>
        <taxon>Basidiomycota</taxon>
        <taxon>Agaricomycotina</taxon>
        <taxon>Agaricomycetes</taxon>
        <taxon>Agaricomycetidae</taxon>
        <taxon>Boletales</taxon>
        <taxon>Suillineae</taxon>
        <taxon>Suillaceae</taxon>
        <taxon>Suillus</taxon>
    </lineage>
</organism>
<comment type="caution">
    <text evidence="1">The sequence shown here is derived from an EMBL/GenBank/DDBJ whole genome shotgun (WGS) entry which is preliminary data.</text>
</comment>
<dbReference type="RefSeq" id="XP_041154003.1">
    <property type="nucleotide sequence ID" value="XM_041307629.1"/>
</dbReference>
<sequence length="183" mass="20718">MPKPKKPQSLLRDDFSFPTFSGLPKDPKNELNLEYYDACLFKFKPKRHWCFLGEIVDSVGLERVTLRVKDKDGQIGTIRLYTGDGGKALDPRINKGHTVVVLYGDQHRFTDMTIGIRVEDASNIKIIPCSLEQLLKASDDVAVLRKGQSGHCGSCGKADCKALVGVRWFTTRKWGRLRKRFSF</sequence>
<gene>
    <name evidence="1" type="ORF">HD556DRAFT_1449659</name>
</gene>
<reference evidence="1" key="1">
    <citation type="journal article" date="2020" name="New Phytol.">
        <title>Comparative genomics reveals dynamic genome evolution in host specialist ectomycorrhizal fungi.</title>
        <authorList>
            <person name="Lofgren L.A."/>
            <person name="Nguyen N.H."/>
            <person name="Vilgalys R."/>
            <person name="Ruytinx J."/>
            <person name="Liao H.L."/>
            <person name="Branco S."/>
            <person name="Kuo A."/>
            <person name="LaButti K."/>
            <person name="Lipzen A."/>
            <person name="Andreopoulos W."/>
            <person name="Pangilinan J."/>
            <person name="Riley R."/>
            <person name="Hundley H."/>
            <person name="Na H."/>
            <person name="Barry K."/>
            <person name="Grigoriev I.V."/>
            <person name="Stajich J.E."/>
            <person name="Kennedy P.G."/>
        </authorList>
    </citation>
    <scope>NUCLEOTIDE SEQUENCE</scope>
    <source>
        <strain evidence="1">S12</strain>
    </source>
</reference>